<protein>
    <recommendedName>
        <fullName evidence="3">Fumarylacetoacetase-like C-terminal domain-containing protein</fullName>
    </recommendedName>
</protein>
<proteinExistence type="predicted"/>
<evidence type="ECO:0000313" key="1">
    <source>
        <dbReference type="EMBL" id="MDQ0268200.1"/>
    </source>
</evidence>
<dbReference type="EMBL" id="JAUSUB010000001">
    <property type="protein sequence ID" value="MDQ0268200.1"/>
    <property type="molecule type" value="Genomic_DNA"/>
</dbReference>
<evidence type="ECO:0008006" key="3">
    <source>
        <dbReference type="Google" id="ProtNLM"/>
    </source>
</evidence>
<keyword evidence="2" id="KW-1185">Reference proteome</keyword>
<dbReference type="SUPFAM" id="SSF55298">
    <property type="entry name" value="YjgF-like"/>
    <property type="match status" value="1"/>
</dbReference>
<organism evidence="1 2">
    <name type="scientific">Cytobacillus purgationiresistens</name>
    <dbReference type="NCBI Taxonomy" id="863449"/>
    <lineage>
        <taxon>Bacteria</taxon>
        <taxon>Bacillati</taxon>
        <taxon>Bacillota</taxon>
        <taxon>Bacilli</taxon>
        <taxon>Bacillales</taxon>
        <taxon>Bacillaceae</taxon>
        <taxon>Cytobacillus</taxon>
    </lineage>
</organism>
<comment type="caution">
    <text evidence="1">The sequence shown here is derived from an EMBL/GenBank/DDBJ whole genome shotgun (WGS) entry which is preliminary data.</text>
</comment>
<sequence length="47" mass="5213">MERKRIFTGLTWESAVGYCRAIKIGDRIEVAGTTAMIDGNIVGRRSI</sequence>
<gene>
    <name evidence="1" type="ORF">J2S17_000069</name>
</gene>
<evidence type="ECO:0000313" key="2">
    <source>
        <dbReference type="Proteomes" id="UP001238088"/>
    </source>
</evidence>
<dbReference type="InterPro" id="IPR035959">
    <property type="entry name" value="RutC-like_sf"/>
</dbReference>
<accession>A0ABU0AB00</accession>
<dbReference type="Proteomes" id="UP001238088">
    <property type="component" value="Unassembled WGS sequence"/>
</dbReference>
<name>A0ABU0AB00_9BACI</name>
<reference evidence="1 2" key="1">
    <citation type="submission" date="2023-07" db="EMBL/GenBank/DDBJ databases">
        <title>Genomic Encyclopedia of Type Strains, Phase IV (KMG-IV): sequencing the most valuable type-strain genomes for metagenomic binning, comparative biology and taxonomic classification.</title>
        <authorList>
            <person name="Goeker M."/>
        </authorList>
    </citation>
    <scope>NUCLEOTIDE SEQUENCE [LARGE SCALE GENOMIC DNA]</scope>
    <source>
        <strain evidence="1 2">DSM 23494</strain>
    </source>
</reference>